<dbReference type="GO" id="GO:0005978">
    <property type="term" value="P:glycogen biosynthetic process"/>
    <property type="evidence" value="ECO:0007669"/>
    <property type="project" value="UniProtKB-UniRule"/>
</dbReference>
<dbReference type="HAMAP" id="MF_00484">
    <property type="entry name" value="Glycogen_synth"/>
    <property type="match status" value="1"/>
</dbReference>
<proteinExistence type="inferred from homology"/>
<keyword evidence="6 7" id="KW-0320">Glycogen biosynthesis</keyword>
<sequence length="476" mass="54083">MQQLKVLITGYEGAPFYKKGGLGDVMESLPKALSNIGIDIRAVIPYYDSIKKQYHLNKEREITVVFGSETEHVGIYSSLLPDTKVLFYLLENRKYLFSSNAGGKNKRIEQFAFFNLAVSHFVRYLSEYHKWTPDVIHCNDWHTALIPLILKQKVKLEIPTLLTIHNLLYQGVGSLKVLDLLNMKDEEAKELKRGKPATEINVLGEGIIHATRVSTVSESYAKEIANDYDQSPIGPFLQKREEESNKKDGKIVGILNGIDYDIWSPAVDELIFHKFDINNWEVGKKDNKDDLLKCLGLENRPTFCFVGRMAAQKGLDVLIKAINRISNFNVNVIILGAGSPKIQASVLKIAKKYPWVKTELIYSEELAHKIYAGSDFIIIPSRYEPCGLIQMIAMRYGTIPIASDTGGLKDSILNGKNGFLFKKGQSARLKKTIERALSRMKGRDKFKKMVERAMKTDFSWDKSAVLYKKLYEEMIR</sequence>
<feature type="domain" description="Glycosyl transferase family 1" evidence="8">
    <location>
        <begin position="298"/>
        <end position="448"/>
    </location>
</feature>
<keyword evidence="4 7" id="KW-0328">Glycosyltransferase</keyword>
<evidence type="ECO:0000256" key="5">
    <source>
        <dbReference type="ARBA" id="ARBA00022679"/>
    </source>
</evidence>
<evidence type="ECO:0000313" key="10">
    <source>
        <dbReference type="EMBL" id="KKR71010.1"/>
    </source>
</evidence>
<evidence type="ECO:0000259" key="9">
    <source>
        <dbReference type="Pfam" id="PF08323"/>
    </source>
</evidence>
<dbReference type="EMBL" id="LBZM01000038">
    <property type="protein sequence ID" value="KKR71010.1"/>
    <property type="molecule type" value="Genomic_DNA"/>
</dbReference>
<comment type="similarity">
    <text evidence="3 7">Belongs to the glycosyltransferase 1 family. Bacterial/plant glycogen synthase subfamily.</text>
</comment>
<evidence type="ECO:0000256" key="2">
    <source>
        <dbReference type="ARBA" id="ARBA00002764"/>
    </source>
</evidence>
<dbReference type="InterPro" id="IPR013534">
    <property type="entry name" value="Starch_synth_cat_dom"/>
</dbReference>
<gene>
    <name evidence="7" type="primary">glgA</name>
    <name evidence="10" type="ORF">UU14_C0038G0006</name>
</gene>
<evidence type="ECO:0000256" key="3">
    <source>
        <dbReference type="ARBA" id="ARBA00010281"/>
    </source>
</evidence>
<feature type="domain" description="Starch synthase catalytic" evidence="9">
    <location>
        <begin position="5"/>
        <end position="229"/>
    </location>
</feature>
<dbReference type="PANTHER" id="PTHR45825">
    <property type="entry name" value="GRANULE-BOUND STARCH SYNTHASE 1, CHLOROPLASTIC/AMYLOPLASTIC"/>
    <property type="match status" value="1"/>
</dbReference>
<dbReference type="GO" id="GO:0004373">
    <property type="term" value="F:alpha-1,4-glucan glucosyltransferase (UDP-glucose donor) activity"/>
    <property type="evidence" value="ECO:0007669"/>
    <property type="project" value="InterPro"/>
</dbReference>
<dbReference type="UniPathway" id="UPA00164"/>
<evidence type="ECO:0000256" key="4">
    <source>
        <dbReference type="ARBA" id="ARBA00022676"/>
    </source>
</evidence>
<dbReference type="InterPro" id="IPR011835">
    <property type="entry name" value="GS/SS"/>
</dbReference>
<dbReference type="GO" id="GO:0009011">
    <property type="term" value="F:alpha-1,4-glucan glucosyltransferase (ADP-glucose donor) activity"/>
    <property type="evidence" value="ECO:0007669"/>
    <property type="project" value="UniProtKB-UniRule"/>
</dbReference>
<accession>A0A0G0VG19</accession>
<dbReference type="CDD" id="cd03791">
    <property type="entry name" value="GT5_Glycogen_synthase_DULL1-like"/>
    <property type="match status" value="1"/>
</dbReference>
<dbReference type="NCBIfam" id="TIGR02095">
    <property type="entry name" value="glgA"/>
    <property type="match status" value="1"/>
</dbReference>
<dbReference type="SUPFAM" id="SSF53756">
    <property type="entry name" value="UDP-Glycosyltransferase/glycogen phosphorylase"/>
    <property type="match status" value="1"/>
</dbReference>
<evidence type="ECO:0000256" key="6">
    <source>
        <dbReference type="ARBA" id="ARBA00023056"/>
    </source>
</evidence>
<dbReference type="EC" id="2.4.1.21" evidence="7"/>
<evidence type="ECO:0000256" key="1">
    <source>
        <dbReference type="ARBA" id="ARBA00001478"/>
    </source>
</evidence>
<evidence type="ECO:0000313" key="11">
    <source>
        <dbReference type="Proteomes" id="UP000034664"/>
    </source>
</evidence>
<dbReference type="InterPro" id="IPR001296">
    <property type="entry name" value="Glyco_trans_1"/>
</dbReference>
<comment type="pathway">
    <text evidence="7">Glycan biosynthesis; glycogen biosynthesis.</text>
</comment>
<dbReference type="AlphaFoldDB" id="A0A0G0VG19"/>
<evidence type="ECO:0000259" key="8">
    <source>
        <dbReference type="Pfam" id="PF00534"/>
    </source>
</evidence>
<dbReference type="Proteomes" id="UP000034664">
    <property type="component" value="Unassembled WGS sequence"/>
</dbReference>
<name>A0A0G0VG19_9BACT</name>
<dbReference type="Gene3D" id="3.40.50.2000">
    <property type="entry name" value="Glycogen Phosphorylase B"/>
    <property type="match status" value="2"/>
</dbReference>
<comment type="caution">
    <text evidence="10">The sequence shown here is derived from an EMBL/GenBank/DDBJ whole genome shotgun (WGS) entry which is preliminary data.</text>
</comment>
<keyword evidence="5 7" id="KW-0808">Transferase</keyword>
<feature type="binding site" evidence="7">
    <location>
        <position position="18"/>
    </location>
    <ligand>
        <name>ADP-alpha-D-glucose</name>
        <dbReference type="ChEBI" id="CHEBI:57498"/>
    </ligand>
</feature>
<evidence type="ECO:0000256" key="7">
    <source>
        <dbReference type="HAMAP-Rule" id="MF_00484"/>
    </source>
</evidence>
<dbReference type="PANTHER" id="PTHR45825:SF11">
    <property type="entry name" value="ALPHA AMYLASE DOMAIN-CONTAINING PROTEIN"/>
    <property type="match status" value="1"/>
</dbReference>
<comment type="catalytic activity">
    <reaction evidence="1 7">
        <text>[(1-&gt;4)-alpha-D-glucosyl](n) + ADP-alpha-D-glucose = [(1-&gt;4)-alpha-D-glucosyl](n+1) + ADP + H(+)</text>
        <dbReference type="Rhea" id="RHEA:18189"/>
        <dbReference type="Rhea" id="RHEA-COMP:9584"/>
        <dbReference type="Rhea" id="RHEA-COMP:9587"/>
        <dbReference type="ChEBI" id="CHEBI:15378"/>
        <dbReference type="ChEBI" id="CHEBI:15444"/>
        <dbReference type="ChEBI" id="CHEBI:57498"/>
        <dbReference type="ChEBI" id="CHEBI:456216"/>
        <dbReference type="EC" id="2.4.1.21"/>
    </reaction>
</comment>
<dbReference type="Pfam" id="PF08323">
    <property type="entry name" value="Glyco_transf_5"/>
    <property type="match status" value="1"/>
</dbReference>
<comment type="function">
    <text evidence="2 7">Synthesizes alpha-1,4-glucan chains using ADP-glucose.</text>
</comment>
<dbReference type="Pfam" id="PF00534">
    <property type="entry name" value="Glycos_transf_1"/>
    <property type="match status" value="1"/>
</dbReference>
<reference evidence="10 11" key="1">
    <citation type="journal article" date="2015" name="Nature">
        <title>rRNA introns, odd ribosomes, and small enigmatic genomes across a large radiation of phyla.</title>
        <authorList>
            <person name="Brown C.T."/>
            <person name="Hug L.A."/>
            <person name="Thomas B.C."/>
            <person name="Sharon I."/>
            <person name="Castelle C.J."/>
            <person name="Singh A."/>
            <person name="Wilkins M.J."/>
            <person name="Williams K.H."/>
            <person name="Banfield J.F."/>
        </authorList>
    </citation>
    <scope>NUCLEOTIDE SEQUENCE [LARGE SCALE GENOMIC DNA]</scope>
</reference>
<protein>
    <recommendedName>
        <fullName evidence="7">Glycogen synthase</fullName>
        <ecNumber evidence="7">2.4.1.21</ecNumber>
    </recommendedName>
    <alternativeName>
        <fullName evidence="7">Starch [bacterial glycogen] synthase</fullName>
    </alternativeName>
</protein>
<organism evidence="10 11">
    <name type="scientific">Candidatus Roizmanbacteria bacterium GW2011_GWB1_40_7</name>
    <dbReference type="NCBI Taxonomy" id="1618482"/>
    <lineage>
        <taxon>Bacteria</taxon>
        <taxon>Candidatus Roizmaniibacteriota</taxon>
    </lineage>
</organism>
<dbReference type="PATRIC" id="fig|1618482.3.peg.1103"/>